<feature type="domain" description="Sulfotransferase" evidence="7">
    <location>
        <begin position="3"/>
        <end position="247"/>
    </location>
</feature>
<evidence type="ECO:0000313" key="10">
    <source>
        <dbReference type="EMBL" id="KKL50118.1"/>
    </source>
</evidence>
<dbReference type="CDD" id="cd01335">
    <property type="entry name" value="Radical_SAM"/>
    <property type="match status" value="1"/>
</dbReference>
<reference evidence="10" key="1">
    <citation type="journal article" date="2015" name="Nature">
        <title>Complex archaea that bridge the gap between prokaryotes and eukaryotes.</title>
        <authorList>
            <person name="Spang A."/>
            <person name="Saw J.H."/>
            <person name="Jorgensen S.L."/>
            <person name="Zaremba-Niedzwiedzka K."/>
            <person name="Martijn J."/>
            <person name="Lind A.E."/>
            <person name="van Eijk R."/>
            <person name="Schleper C."/>
            <person name="Guy L."/>
            <person name="Ettema T.J."/>
        </authorList>
    </citation>
    <scope>NUCLEOTIDE SEQUENCE</scope>
</reference>
<evidence type="ECO:0000259" key="9">
    <source>
        <dbReference type="Pfam" id="PF13186"/>
    </source>
</evidence>
<dbReference type="SFLD" id="SFLDS00029">
    <property type="entry name" value="Radical_SAM"/>
    <property type="match status" value="1"/>
</dbReference>
<keyword evidence="2" id="KW-0808">Transferase</keyword>
<evidence type="ECO:0000256" key="5">
    <source>
        <dbReference type="ARBA" id="ARBA00023004"/>
    </source>
</evidence>
<comment type="caution">
    <text evidence="10">The sequence shown here is derived from an EMBL/GenBank/DDBJ whole genome shotgun (WGS) entry which is preliminary data.</text>
</comment>
<evidence type="ECO:0000256" key="3">
    <source>
        <dbReference type="ARBA" id="ARBA00022691"/>
    </source>
</evidence>
<dbReference type="InterPro" id="IPR023885">
    <property type="entry name" value="4Fe4S-binding_SPASM_dom"/>
</dbReference>
<keyword evidence="3" id="KW-0949">S-adenosyl-L-methionine</keyword>
<dbReference type="GO" id="GO:0008146">
    <property type="term" value="F:sulfotransferase activity"/>
    <property type="evidence" value="ECO:0007669"/>
    <property type="project" value="InterPro"/>
</dbReference>
<comment type="similarity">
    <text evidence="1">Belongs to the sulfotransferase 1 family.</text>
</comment>
<gene>
    <name evidence="10" type="ORF">LCGC14_2308710</name>
</gene>
<feature type="non-terminal residue" evidence="10">
    <location>
        <position position="516"/>
    </location>
</feature>
<sequence length="516" mass="60830">MNTVLLCGFPKVGNTWIRFIVMNYFNILNHGATETLTYKELIRIQRHRIEYDLPGYKKDNYKPFEFDEGFPPVYHTHVSYTNHYSSYFDNFDKIVYIIRNPYDTMISYYHYLTNRDKPFNGRHSKEQIQYLLNIDNFIRYYLSNYLSHILITKPKASLVLDYDKLRNSPSLFRHLIAIFGIEVDNNILKKAIEISSFDSIKAMGRKTNQKYGLATSYRGEFTRNGNTGQYKRILSPEMIEYIRKRMDGINMEKEFVDSYYLDANDFPPLGRVPKWLDLEINTNCNIICSKCFRKFYIPKTEYIDWNLAIKIIWEFGQKGGKSIRFIERGEPTLCPDLVIYVQIANDLGLRTVINTNGIELTPELSKNLINAGISQISCAIDSCHEETYEKLQGRSFKRVISNLKEVYKLSRNTKTIIQVHVNVQKENAEEVYMGRYNDFFEQYSDKVIHQPTYDICNFDEDNYLDHKPCIEPWRRLIVLVDGRVMLCPACFNYHTKKVFEVGDLSTKSLESIWNRI</sequence>
<accession>A0A0F9CL92</accession>
<evidence type="ECO:0000259" key="8">
    <source>
        <dbReference type="Pfam" id="PF04055"/>
    </source>
</evidence>
<dbReference type="PANTHER" id="PTHR11783">
    <property type="entry name" value="SULFOTRANSFERASE SULT"/>
    <property type="match status" value="1"/>
</dbReference>
<evidence type="ECO:0000256" key="1">
    <source>
        <dbReference type="ARBA" id="ARBA00005771"/>
    </source>
</evidence>
<dbReference type="InterPro" id="IPR013785">
    <property type="entry name" value="Aldolase_TIM"/>
</dbReference>
<dbReference type="InterPro" id="IPR027417">
    <property type="entry name" value="P-loop_NTPase"/>
</dbReference>
<keyword evidence="4" id="KW-0479">Metal-binding</keyword>
<feature type="domain" description="4Fe4S-binding SPASM" evidence="9">
    <location>
        <begin position="469"/>
        <end position="514"/>
    </location>
</feature>
<dbReference type="AlphaFoldDB" id="A0A0F9CL92"/>
<dbReference type="InterPro" id="IPR007197">
    <property type="entry name" value="rSAM"/>
</dbReference>
<organism evidence="10">
    <name type="scientific">marine sediment metagenome</name>
    <dbReference type="NCBI Taxonomy" id="412755"/>
    <lineage>
        <taxon>unclassified sequences</taxon>
        <taxon>metagenomes</taxon>
        <taxon>ecological metagenomes</taxon>
    </lineage>
</organism>
<feature type="domain" description="Radical SAM core" evidence="8">
    <location>
        <begin position="280"/>
        <end position="430"/>
    </location>
</feature>
<dbReference type="SUPFAM" id="SSF102114">
    <property type="entry name" value="Radical SAM enzymes"/>
    <property type="match status" value="1"/>
</dbReference>
<dbReference type="Pfam" id="PF00685">
    <property type="entry name" value="Sulfotransfer_1"/>
    <property type="match status" value="1"/>
</dbReference>
<keyword evidence="5" id="KW-0408">Iron</keyword>
<dbReference type="InterPro" id="IPR058240">
    <property type="entry name" value="rSAM_sf"/>
</dbReference>
<name>A0A0F9CL92_9ZZZZ</name>
<protein>
    <recommendedName>
        <fullName evidence="11">Radical SAM core domain-containing protein</fullName>
    </recommendedName>
</protein>
<evidence type="ECO:0000256" key="2">
    <source>
        <dbReference type="ARBA" id="ARBA00022679"/>
    </source>
</evidence>
<dbReference type="CDD" id="cd21109">
    <property type="entry name" value="SPASM"/>
    <property type="match status" value="1"/>
</dbReference>
<dbReference type="EMBL" id="LAZR01032715">
    <property type="protein sequence ID" value="KKL50118.1"/>
    <property type="molecule type" value="Genomic_DNA"/>
</dbReference>
<dbReference type="GO" id="GO:0051536">
    <property type="term" value="F:iron-sulfur cluster binding"/>
    <property type="evidence" value="ECO:0007669"/>
    <property type="project" value="UniProtKB-KW"/>
</dbReference>
<dbReference type="Gene3D" id="3.40.50.300">
    <property type="entry name" value="P-loop containing nucleotide triphosphate hydrolases"/>
    <property type="match status" value="1"/>
</dbReference>
<dbReference type="GO" id="GO:0046872">
    <property type="term" value="F:metal ion binding"/>
    <property type="evidence" value="ECO:0007669"/>
    <property type="project" value="UniProtKB-KW"/>
</dbReference>
<dbReference type="SUPFAM" id="SSF52540">
    <property type="entry name" value="P-loop containing nucleoside triphosphate hydrolases"/>
    <property type="match status" value="1"/>
</dbReference>
<evidence type="ECO:0008006" key="11">
    <source>
        <dbReference type="Google" id="ProtNLM"/>
    </source>
</evidence>
<evidence type="ECO:0000259" key="7">
    <source>
        <dbReference type="Pfam" id="PF00685"/>
    </source>
</evidence>
<dbReference type="Gene3D" id="3.20.20.70">
    <property type="entry name" value="Aldolase class I"/>
    <property type="match status" value="1"/>
</dbReference>
<dbReference type="Pfam" id="PF13186">
    <property type="entry name" value="SPASM"/>
    <property type="match status" value="1"/>
</dbReference>
<evidence type="ECO:0000256" key="4">
    <source>
        <dbReference type="ARBA" id="ARBA00022723"/>
    </source>
</evidence>
<dbReference type="SFLD" id="SFLDG01067">
    <property type="entry name" value="SPASM/twitch_domain_containing"/>
    <property type="match status" value="1"/>
</dbReference>
<proteinExistence type="inferred from homology"/>
<keyword evidence="6" id="KW-0411">Iron-sulfur</keyword>
<dbReference type="InterPro" id="IPR000863">
    <property type="entry name" value="Sulfotransferase_dom"/>
</dbReference>
<dbReference type="Pfam" id="PF04055">
    <property type="entry name" value="Radical_SAM"/>
    <property type="match status" value="1"/>
</dbReference>
<evidence type="ECO:0000256" key="6">
    <source>
        <dbReference type="ARBA" id="ARBA00023014"/>
    </source>
</evidence>